<dbReference type="Gene3D" id="1.10.357.140">
    <property type="entry name" value="UbiA prenyltransferase"/>
    <property type="match status" value="1"/>
</dbReference>
<dbReference type="GO" id="GO:0016765">
    <property type="term" value="F:transferase activity, transferring alkyl or aryl (other than methyl) groups"/>
    <property type="evidence" value="ECO:0007669"/>
    <property type="project" value="InterPro"/>
</dbReference>
<keyword evidence="3 6" id="KW-0812">Transmembrane</keyword>
<keyword evidence="4 6" id="KW-1133">Transmembrane helix</keyword>
<accession>A0A6S6UAW2</accession>
<gene>
    <name evidence="7" type="ORF">HELGO_WM8393</name>
</gene>
<feature type="transmembrane region" description="Helical" evidence="6">
    <location>
        <begin position="306"/>
        <end position="322"/>
    </location>
</feature>
<feature type="transmembrane region" description="Helical" evidence="6">
    <location>
        <begin position="243"/>
        <end position="263"/>
    </location>
</feature>
<sequence>MIDNQHSTLPHTKRLFLNNITKIHRLTKMMIKELLGVFRPSRWYRNSFMLLGSILAIGITNNTFEGSISSIIIVFIALSLMTSANYGINEILDIETDRMHPQKKHRALVTGKVSIKTVLIISIILYVLSIAIILTLGKTALTISLLLMLLSGIMYNVPPIRVKDIPYLDFLFEALNNPIRLLVGWFAVVESTMIPSSFVLSFYAIGVFLMASKRFGELRLFNNDNDKASSYRKSLSFYSEKDLLFVMIAAISAFSFLFGVLALKYNVDFVILLPMFIGWIIWYFQIAYEDNSIVKDPERIYEKKWFLAYSIILLSLFIFLLLKGKSALLFLEKTTTAFL</sequence>
<evidence type="ECO:0008006" key="8">
    <source>
        <dbReference type="Google" id="ProtNLM"/>
    </source>
</evidence>
<evidence type="ECO:0000256" key="6">
    <source>
        <dbReference type="SAM" id="Phobius"/>
    </source>
</evidence>
<dbReference type="EMBL" id="CACVAY010000140">
    <property type="protein sequence ID" value="CAA6827427.1"/>
    <property type="molecule type" value="Genomic_DNA"/>
</dbReference>
<dbReference type="GO" id="GO:0016020">
    <property type="term" value="C:membrane"/>
    <property type="evidence" value="ECO:0007669"/>
    <property type="project" value="UniProtKB-SubCell"/>
</dbReference>
<evidence type="ECO:0000256" key="3">
    <source>
        <dbReference type="ARBA" id="ARBA00022692"/>
    </source>
</evidence>
<dbReference type="Pfam" id="PF01040">
    <property type="entry name" value="UbiA"/>
    <property type="match status" value="1"/>
</dbReference>
<feature type="transmembrane region" description="Helical" evidence="6">
    <location>
        <begin position="48"/>
        <end position="64"/>
    </location>
</feature>
<evidence type="ECO:0000313" key="7">
    <source>
        <dbReference type="EMBL" id="CAA6827427.1"/>
    </source>
</evidence>
<protein>
    <recommendedName>
        <fullName evidence="8">Prenyltransferase</fullName>
    </recommendedName>
</protein>
<feature type="transmembrane region" description="Helical" evidence="6">
    <location>
        <begin position="269"/>
        <end position="286"/>
    </location>
</feature>
<name>A0A6S6UAW2_9GAMM</name>
<proteinExistence type="predicted"/>
<feature type="transmembrane region" description="Helical" evidence="6">
    <location>
        <begin position="194"/>
        <end position="211"/>
    </location>
</feature>
<dbReference type="AlphaFoldDB" id="A0A6S6UAW2"/>
<evidence type="ECO:0000256" key="1">
    <source>
        <dbReference type="ARBA" id="ARBA00004141"/>
    </source>
</evidence>
<organism evidence="7">
    <name type="scientific">uncultured Thiotrichaceae bacterium</name>
    <dbReference type="NCBI Taxonomy" id="298394"/>
    <lineage>
        <taxon>Bacteria</taxon>
        <taxon>Pseudomonadati</taxon>
        <taxon>Pseudomonadota</taxon>
        <taxon>Gammaproteobacteria</taxon>
        <taxon>Thiotrichales</taxon>
        <taxon>Thiotrichaceae</taxon>
        <taxon>environmental samples</taxon>
    </lineage>
</organism>
<evidence type="ECO:0000256" key="2">
    <source>
        <dbReference type="ARBA" id="ARBA00022475"/>
    </source>
</evidence>
<evidence type="ECO:0000256" key="5">
    <source>
        <dbReference type="ARBA" id="ARBA00023136"/>
    </source>
</evidence>
<evidence type="ECO:0000256" key="4">
    <source>
        <dbReference type="ARBA" id="ARBA00022989"/>
    </source>
</evidence>
<reference evidence="7" key="1">
    <citation type="submission" date="2020-01" db="EMBL/GenBank/DDBJ databases">
        <authorList>
            <person name="Meier V. D."/>
            <person name="Meier V D."/>
        </authorList>
    </citation>
    <scope>NUCLEOTIDE SEQUENCE</scope>
    <source>
        <strain evidence="7">HLG_WM_MAG_07</strain>
    </source>
</reference>
<comment type="subcellular location">
    <subcellularLocation>
        <location evidence="1">Membrane</location>
        <topology evidence="1">Multi-pass membrane protein</topology>
    </subcellularLocation>
</comment>
<dbReference type="InterPro" id="IPR044878">
    <property type="entry name" value="UbiA_sf"/>
</dbReference>
<keyword evidence="2" id="KW-1003">Cell membrane</keyword>
<dbReference type="InterPro" id="IPR000537">
    <property type="entry name" value="UbiA_prenyltransferase"/>
</dbReference>
<keyword evidence="5 6" id="KW-0472">Membrane</keyword>
<feature type="transmembrane region" description="Helical" evidence="6">
    <location>
        <begin position="113"/>
        <end position="134"/>
    </location>
</feature>
<feature type="transmembrane region" description="Helical" evidence="6">
    <location>
        <begin position="140"/>
        <end position="158"/>
    </location>
</feature>
<feature type="transmembrane region" description="Helical" evidence="6">
    <location>
        <begin position="70"/>
        <end position="92"/>
    </location>
</feature>